<feature type="transmembrane region" description="Helical" evidence="7">
    <location>
        <begin position="20"/>
        <end position="43"/>
    </location>
</feature>
<evidence type="ECO:0000313" key="10">
    <source>
        <dbReference type="EMBL" id="BBB00368.1"/>
    </source>
</evidence>
<keyword evidence="2 7" id="KW-0813">Transport</keyword>
<dbReference type="InterPro" id="IPR000515">
    <property type="entry name" value="MetI-like"/>
</dbReference>
<dbReference type="RefSeq" id="WP_202236388.1">
    <property type="nucleotide sequence ID" value="NZ_AP018365.1"/>
</dbReference>
<dbReference type="SUPFAM" id="SSF161098">
    <property type="entry name" value="MetI-like"/>
    <property type="match status" value="1"/>
</dbReference>
<evidence type="ECO:0000256" key="7">
    <source>
        <dbReference type="RuleBase" id="RU363032"/>
    </source>
</evidence>
<reference evidence="10 11" key="1">
    <citation type="journal article" date="2010" name="J. Bacteriol.">
        <title>Biochemical characterization of a novel indole prenyltransferase from Streptomyces sp. SN-593.</title>
        <authorList>
            <person name="Takahashi S."/>
            <person name="Takagi H."/>
            <person name="Toyoda A."/>
            <person name="Uramoto M."/>
            <person name="Nogawa T."/>
            <person name="Ueki M."/>
            <person name="Sakaki Y."/>
            <person name="Osada H."/>
        </authorList>
    </citation>
    <scope>NUCLEOTIDE SEQUENCE [LARGE SCALE GENOMIC DNA]</scope>
    <source>
        <strain evidence="10 11">SN-593</strain>
    </source>
</reference>
<evidence type="ECO:0000256" key="2">
    <source>
        <dbReference type="ARBA" id="ARBA00022448"/>
    </source>
</evidence>
<evidence type="ECO:0000256" key="3">
    <source>
        <dbReference type="ARBA" id="ARBA00022475"/>
    </source>
</evidence>
<reference evidence="10 11" key="3">
    <citation type="journal article" date="2011" name="Nat. Chem. Biol.">
        <title>Reveromycin A biosynthesis uses RevG and RevJ for stereospecific spiroacetal formation.</title>
        <authorList>
            <person name="Takahashi S."/>
            <person name="Toyoda A."/>
            <person name="Sekiyama Y."/>
            <person name="Takagi H."/>
            <person name="Nogawa T."/>
            <person name="Uramoto M."/>
            <person name="Suzuki R."/>
            <person name="Koshino H."/>
            <person name="Kumano T."/>
            <person name="Panthee S."/>
            <person name="Dairi T."/>
            <person name="Ishikawa J."/>
            <person name="Ikeda H."/>
            <person name="Sakaki Y."/>
            <person name="Osada H."/>
        </authorList>
    </citation>
    <scope>NUCLEOTIDE SEQUENCE [LARGE SCALE GENOMIC DNA]</scope>
    <source>
        <strain evidence="10 11">SN-593</strain>
    </source>
</reference>
<dbReference type="InterPro" id="IPR043429">
    <property type="entry name" value="ArtM/GltK/GlnP/TcyL/YhdX-like"/>
</dbReference>
<accession>A0A7U3UWX6</accession>
<comment type="subcellular location">
    <subcellularLocation>
        <location evidence="1 7">Cell membrane</location>
        <topology evidence="1 7">Multi-pass membrane protein</topology>
    </subcellularLocation>
</comment>
<feature type="transmembrane region" description="Helical" evidence="7">
    <location>
        <begin position="75"/>
        <end position="93"/>
    </location>
</feature>
<feature type="region of interest" description="Disordered" evidence="8">
    <location>
        <begin position="264"/>
        <end position="297"/>
    </location>
</feature>
<keyword evidence="11" id="KW-1185">Reference proteome</keyword>
<dbReference type="GO" id="GO:0022857">
    <property type="term" value="F:transmembrane transporter activity"/>
    <property type="evidence" value="ECO:0007669"/>
    <property type="project" value="InterPro"/>
</dbReference>
<proteinExistence type="inferred from homology"/>
<dbReference type="PANTHER" id="PTHR30614:SF21">
    <property type="entry name" value="AMINO ACID ABC TRANSPORTER PERMEASE"/>
    <property type="match status" value="1"/>
</dbReference>
<keyword evidence="4 7" id="KW-0812">Transmembrane</keyword>
<feature type="transmembrane region" description="Helical" evidence="7">
    <location>
        <begin position="182"/>
        <end position="204"/>
    </location>
</feature>
<dbReference type="Proteomes" id="UP000595703">
    <property type="component" value="Chromosome"/>
</dbReference>
<dbReference type="CDD" id="cd06261">
    <property type="entry name" value="TM_PBP2"/>
    <property type="match status" value="1"/>
</dbReference>
<feature type="transmembrane region" description="Helical" evidence="7">
    <location>
        <begin position="236"/>
        <end position="257"/>
    </location>
</feature>
<protein>
    <submittedName>
        <fullName evidence="10">Putative glutamate ABC transporter permease</fullName>
    </submittedName>
</protein>
<dbReference type="AlphaFoldDB" id="A0A7U3UWX6"/>
<dbReference type="PANTHER" id="PTHR30614">
    <property type="entry name" value="MEMBRANE COMPONENT OF AMINO ACID ABC TRANSPORTER"/>
    <property type="match status" value="1"/>
</dbReference>
<feature type="transmembrane region" description="Helical" evidence="7">
    <location>
        <begin position="100"/>
        <end position="125"/>
    </location>
</feature>
<evidence type="ECO:0000256" key="4">
    <source>
        <dbReference type="ARBA" id="ARBA00022692"/>
    </source>
</evidence>
<keyword evidence="5 7" id="KW-1133">Transmembrane helix</keyword>
<evidence type="ECO:0000256" key="5">
    <source>
        <dbReference type="ARBA" id="ARBA00022989"/>
    </source>
</evidence>
<reference evidence="10 11" key="2">
    <citation type="journal article" date="2011" name="J. Antibiot.">
        <title>Furaquinocins I and J: novel polyketide isoprenoid hybrid compounds from Streptomyces reveromyceticus SN-593.</title>
        <authorList>
            <person name="Panthee S."/>
            <person name="Takahashi S."/>
            <person name="Takagi H."/>
            <person name="Nogawa T."/>
            <person name="Oowada E."/>
            <person name="Uramoto M."/>
            <person name="Osada H."/>
        </authorList>
    </citation>
    <scope>NUCLEOTIDE SEQUENCE [LARGE SCALE GENOMIC DNA]</scope>
    <source>
        <strain evidence="10 11">SN-593</strain>
    </source>
</reference>
<evidence type="ECO:0000256" key="8">
    <source>
        <dbReference type="SAM" id="MobiDB-lite"/>
    </source>
</evidence>
<reference evidence="10 11" key="4">
    <citation type="journal article" date="2020" name="Sci. Rep.">
        <title>beta-carboline chemical signals induce reveromycin production through a LuxR family regulator in Streptomyces sp. SN-593.</title>
        <authorList>
            <person name="Panthee S."/>
            <person name="Kito N."/>
            <person name="Hayashi T."/>
            <person name="Shimizu T."/>
            <person name="Ishikawa J."/>
            <person name="Hamamoto H."/>
            <person name="Osada H."/>
            <person name="Takahashi S."/>
        </authorList>
    </citation>
    <scope>NUCLEOTIDE SEQUENCE [LARGE SCALE GENOMIC DNA]</scope>
    <source>
        <strain evidence="10 11">SN-593</strain>
    </source>
</reference>
<gene>
    <name evidence="10" type="ORF">RVR_7397</name>
</gene>
<keyword evidence="3" id="KW-1003">Cell membrane</keyword>
<dbReference type="GO" id="GO:0006865">
    <property type="term" value="P:amino acid transport"/>
    <property type="evidence" value="ECO:0007669"/>
    <property type="project" value="TreeGrafter"/>
</dbReference>
<evidence type="ECO:0000259" key="9">
    <source>
        <dbReference type="PROSITE" id="PS50928"/>
    </source>
</evidence>
<dbReference type="NCBIfam" id="TIGR01726">
    <property type="entry name" value="HEQRo_perm_3TM"/>
    <property type="match status" value="1"/>
</dbReference>
<sequence>MTAPNRVLFDAPGPRARRRIRAATALSVLVIAGLIALGLHQFARHGQLDRTRWQPFGQWPYQRFLLQGLVRTLKAAGTAALIALPAGALLALGRLSPHRVLRLAAGGFVELFRSVPLLLVLYVFLMGIPRAGYTFPVFWELVIPVVLCTSALLAEVFRAGVLALDPGQAEAGHALGLGRRQVMWLVVLPQAVRLVVPTLVSQLVSLLKDTTLGYVVSYPELLNQGKVLGSYTHDFLQSYLTVTVVYVVVNAALSQLAEALERRGRRRPRADSAAGAGPGVPGPRAPKAAGSEALGAS</sequence>
<feature type="transmembrane region" description="Helical" evidence="7">
    <location>
        <begin position="137"/>
        <end position="161"/>
    </location>
</feature>
<comment type="similarity">
    <text evidence="7">Belongs to the binding-protein-dependent transport system permease family.</text>
</comment>
<evidence type="ECO:0000256" key="6">
    <source>
        <dbReference type="ARBA" id="ARBA00023136"/>
    </source>
</evidence>
<feature type="domain" description="ABC transmembrane type-1" evidence="9">
    <location>
        <begin position="69"/>
        <end position="257"/>
    </location>
</feature>
<dbReference type="Pfam" id="PF00528">
    <property type="entry name" value="BPD_transp_1"/>
    <property type="match status" value="1"/>
</dbReference>
<organism evidence="10 11">
    <name type="scientific">Actinacidiphila reveromycinica</name>
    <dbReference type="NCBI Taxonomy" id="659352"/>
    <lineage>
        <taxon>Bacteria</taxon>
        <taxon>Bacillati</taxon>
        <taxon>Actinomycetota</taxon>
        <taxon>Actinomycetes</taxon>
        <taxon>Kitasatosporales</taxon>
        <taxon>Streptomycetaceae</taxon>
        <taxon>Actinacidiphila</taxon>
    </lineage>
</organism>
<evidence type="ECO:0000256" key="1">
    <source>
        <dbReference type="ARBA" id="ARBA00004651"/>
    </source>
</evidence>
<keyword evidence="6 7" id="KW-0472">Membrane</keyword>
<dbReference type="Gene3D" id="1.10.3720.10">
    <property type="entry name" value="MetI-like"/>
    <property type="match status" value="1"/>
</dbReference>
<name>A0A7U3UWX6_9ACTN</name>
<dbReference type="EMBL" id="AP018365">
    <property type="protein sequence ID" value="BBB00368.1"/>
    <property type="molecule type" value="Genomic_DNA"/>
</dbReference>
<dbReference type="PROSITE" id="PS50928">
    <property type="entry name" value="ABC_TM1"/>
    <property type="match status" value="1"/>
</dbReference>
<dbReference type="GO" id="GO:0043190">
    <property type="term" value="C:ATP-binding cassette (ABC) transporter complex"/>
    <property type="evidence" value="ECO:0007669"/>
    <property type="project" value="InterPro"/>
</dbReference>
<dbReference type="InterPro" id="IPR010065">
    <property type="entry name" value="AA_ABC_transptr_permease_3TM"/>
</dbReference>
<dbReference type="InterPro" id="IPR035906">
    <property type="entry name" value="MetI-like_sf"/>
</dbReference>
<evidence type="ECO:0000313" key="11">
    <source>
        <dbReference type="Proteomes" id="UP000595703"/>
    </source>
</evidence>
<dbReference type="KEGG" id="arev:RVR_7397"/>